<keyword evidence="1" id="KW-0732">Signal</keyword>
<dbReference type="InterPro" id="IPR011049">
    <property type="entry name" value="Serralysin-like_metalloprot_C"/>
</dbReference>
<keyword evidence="3" id="KW-1185">Reference proteome</keyword>
<feature type="signal peptide" evidence="1">
    <location>
        <begin position="1"/>
        <end position="31"/>
    </location>
</feature>
<protein>
    <recommendedName>
        <fullName evidence="4">Secreted protein</fullName>
    </recommendedName>
</protein>
<evidence type="ECO:0008006" key="4">
    <source>
        <dbReference type="Google" id="ProtNLM"/>
    </source>
</evidence>
<evidence type="ECO:0000256" key="1">
    <source>
        <dbReference type="SAM" id="SignalP"/>
    </source>
</evidence>
<organism evidence="2 3">
    <name type="scientific">Streptomyces luteosporeus</name>
    <dbReference type="NCBI Taxonomy" id="173856"/>
    <lineage>
        <taxon>Bacteria</taxon>
        <taxon>Bacillati</taxon>
        <taxon>Actinomycetota</taxon>
        <taxon>Actinomycetes</taxon>
        <taxon>Kitasatosporales</taxon>
        <taxon>Streptomycetaceae</taxon>
        <taxon>Streptomyces</taxon>
    </lineage>
</organism>
<reference evidence="2 3" key="1">
    <citation type="journal article" date="2019" name="Int. J. Syst. Evol. Microbiol.">
        <title>The Global Catalogue of Microorganisms (GCM) 10K type strain sequencing project: providing services to taxonomists for standard genome sequencing and annotation.</title>
        <authorList>
            <consortium name="The Broad Institute Genomics Platform"/>
            <consortium name="The Broad Institute Genome Sequencing Center for Infectious Disease"/>
            <person name="Wu L."/>
            <person name="Ma J."/>
        </authorList>
    </citation>
    <scope>NUCLEOTIDE SEQUENCE [LARGE SCALE GENOMIC DNA]</scope>
    <source>
        <strain evidence="2 3">JCM 4542</strain>
    </source>
</reference>
<evidence type="ECO:0000313" key="3">
    <source>
        <dbReference type="Proteomes" id="UP001500886"/>
    </source>
</evidence>
<dbReference type="SUPFAM" id="SSF51120">
    <property type="entry name" value="beta-Roll"/>
    <property type="match status" value="1"/>
</dbReference>
<name>A0ABN3U390_9ACTN</name>
<comment type="caution">
    <text evidence="2">The sequence shown here is derived from an EMBL/GenBank/DDBJ whole genome shotgun (WGS) entry which is preliminary data.</text>
</comment>
<accession>A0ABN3U390</accession>
<evidence type="ECO:0000313" key="2">
    <source>
        <dbReference type="EMBL" id="GAA2723504.1"/>
    </source>
</evidence>
<dbReference type="Proteomes" id="UP001500886">
    <property type="component" value="Unassembled WGS sequence"/>
</dbReference>
<sequence>MNPVKRRTARLAALAAALTLPAAVLAGPAHAAPRTAPQAAPPAAPAEKAKKLTTCSVNGIPVTGAVVHGTPGPDRITCESVDAFTVVDGLGGDDFIDVGIVGPYGRVNGGFGNDRIFVHLNLGVVDGGPGLDSCVILQGNRALDCP</sequence>
<proteinExistence type="predicted"/>
<dbReference type="PRINTS" id="PR00313">
    <property type="entry name" value="CABNDNGRPT"/>
</dbReference>
<dbReference type="RefSeq" id="WP_344438343.1">
    <property type="nucleotide sequence ID" value="NZ_BAAASL010000023.1"/>
</dbReference>
<feature type="chain" id="PRO_5045588337" description="Secreted protein" evidence="1">
    <location>
        <begin position="32"/>
        <end position="146"/>
    </location>
</feature>
<gene>
    <name evidence="2" type="ORF">GCM10010315_51020</name>
</gene>
<dbReference type="EMBL" id="BAAASL010000023">
    <property type="protein sequence ID" value="GAA2723504.1"/>
    <property type="molecule type" value="Genomic_DNA"/>
</dbReference>